<name>A0A1I7GLR9_9PROT</name>
<dbReference type="EMBL" id="FPBL01000003">
    <property type="protein sequence ID" value="SFU49442.1"/>
    <property type="molecule type" value="Genomic_DNA"/>
</dbReference>
<evidence type="ECO:0000313" key="1">
    <source>
        <dbReference type="EMBL" id="SFU49442.1"/>
    </source>
</evidence>
<dbReference type="AlphaFoldDB" id="A0A1I7GLR9"/>
<dbReference type="Proteomes" id="UP000183926">
    <property type="component" value="Unassembled WGS sequence"/>
</dbReference>
<reference evidence="1 2" key="1">
    <citation type="submission" date="2016-10" db="EMBL/GenBank/DDBJ databases">
        <authorList>
            <person name="de Groot N.N."/>
        </authorList>
    </citation>
    <scope>NUCLEOTIDE SEQUENCE [LARGE SCALE GENOMIC DNA]</scope>
    <source>
        <strain evidence="1 2">Nm24</strain>
    </source>
</reference>
<dbReference type="RefSeq" id="WP_074927560.1">
    <property type="nucleotide sequence ID" value="NZ_FPBL01000003.1"/>
</dbReference>
<evidence type="ECO:0000313" key="2">
    <source>
        <dbReference type="Proteomes" id="UP000183926"/>
    </source>
</evidence>
<dbReference type="OrthoDB" id="8548202at2"/>
<organism evidence="1 2">
    <name type="scientific">Nitrosomonas eutropha</name>
    <dbReference type="NCBI Taxonomy" id="916"/>
    <lineage>
        <taxon>Bacteria</taxon>
        <taxon>Pseudomonadati</taxon>
        <taxon>Pseudomonadota</taxon>
        <taxon>Betaproteobacteria</taxon>
        <taxon>Nitrosomonadales</taxon>
        <taxon>Nitrosomonadaceae</taxon>
        <taxon>Nitrosomonas</taxon>
    </lineage>
</organism>
<sequence>MTDQKPYVVPETGWCRWNQIKSLVPVSKETWRQMGLNGTGPTPIRLGERTTLYRCEDVRRWLADPLFFKQGG</sequence>
<proteinExistence type="predicted"/>
<accession>A0A1I7GLR9</accession>
<protein>
    <submittedName>
        <fullName evidence="1">Transcriptional regulator, AlpA family</fullName>
    </submittedName>
</protein>
<gene>
    <name evidence="1" type="ORF">SAMN05216339_10347</name>
</gene>